<evidence type="ECO:0000313" key="1">
    <source>
        <dbReference type="EMBL" id="CAH3103545.1"/>
    </source>
</evidence>
<organism evidence="1 2">
    <name type="scientific">Porites lobata</name>
    <dbReference type="NCBI Taxonomy" id="104759"/>
    <lineage>
        <taxon>Eukaryota</taxon>
        <taxon>Metazoa</taxon>
        <taxon>Cnidaria</taxon>
        <taxon>Anthozoa</taxon>
        <taxon>Hexacorallia</taxon>
        <taxon>Scleractinia</taxon>
        <taxon>Fungiina</taxon>
        <taxon>Poritidae</taxon>
        <taxon>Porites</taxon>
    </lineage>
</organism>
<dbReference type="EMBL" id="CALNXK010000016">
    <property type="protein sequence ID" value="CAH3103545.1"/>
    <property type="molecule type" value="Genomic_DNA"/>
</dbReference>
<dbReference type="Proteomes" id="UP001159405">
    <property type="component" value="Unassembled WGS sequence"/>
</dbReference>
<evidence type="ECO:0000313" key="2">
    <source>
        <dbReference type="Proteomes" id="UP001159405"/>
    </source>
</evidence>
<sequence>MSSYLLVFTSECTEKLIHAFITSRLDYCNSLLYGVPDHHIQRLQRVMNTSARLIFCAPKHCHITPLLQQLHWLPVRLRIEFKILLITSKVLPGSAPKHLIELICFTAISL</sequence>
<protein>
    <submittedName>
        <fullName evidence="1">Uncharacterized protein</fullName>
    </submittedName>
</protein>
<comment type="caution">
    <text evidence="1">The sequence shown here is derived from an EMBL/GenBank/DDBJ whole genome shotgun (WGS) entry which is preliminary data.</text>
</comment>
<accession>A0ABN8ND97</accession>
<reference evidence="1 2" key="1">
    <citation type="submission" date="2022-05" db="EMBL/GenBank/DDBJ databases">
        <authorList>
            <consortium name="Genoscope - CEA"/>
            <person name="William W."/>
        </authorList>
    </citation>
    <scope>NUCLEOTIDE SEQUENCE [LARGE SCALE GENOMIC DNA]</scope>
</reference>
<keyword evidence="2" id="KW-1185">Reference proteome</keyword>
<gene>
    <name evidence="1" type="ORF">PLOB_00011306</name>
</gene>
<name>A0ABN8ND97_9CNID</name>
<proteinExistence type="predicted"/>